<feature type="transmembrane region" description="Helical" evidence="1">
    <location>
        <begin position="32"/>
        <end position="55"/>
    </location>
</feature>
<dbReference type="EMBL" id="BX293980">
    <property type="protein sequence ID" value="CAE76978.1"/>
    <property type="molecule type" value="Genomic_DNA"/>
</dbReference>
<keyword evidence="1 2" id="KW-0812">Transmembrane</keyword>
<proteinExistence type="predicted"/>
<organism evidence="2 3">
    <name type="scientific">Mycoplasma mycoides subsp. mycoides SC (strain CCUG 32753 / NCTC 10114 / PG1)</name>
    <dbReference type="NCBI Taxonomy" id="272632"/>
    <lineage>
        <taxon>Bacteria</taxon>
        <taxon>Bacillati</taxon>
        <taxon>Mycoplasmatota</taxon>
        <taxon>Mollicutes</taxon>
        <taxon>Mycoplasmataceae</taxon>
        <taxon>Mycoplasma</taxon>
    </lineage>
</organism>
<sequence>MYYFLFCLLFLIIKNADIKTINTIIDEDTKPIINLVLLLVFICFWSLLITEKLIITLSSGLFSK</sequence>
<keyword evidence="1" id="KW-1133">Transmembrane helix</keyword>
<accession>Q6MTQ8</accession>
<keyword evidence="1" id="KW-0472">Membrane</keyword>
<evidence type="ECO:0000256" key="1">
    <source>
        <dbReference type="SAM" id="Phobius"/>
    </source>
</evidence>
<dbReference type="AlphaFoldDB" id="Q6MTQ8"/>
<dbReference type="Proteomes" id="UP000001016">
    <property type="component" value="Chromosome"/>
</dbReference>
<keyword evidence="3" id="KW-1185">Reference proteome</keyword>
<dbReference type="HOGENOM" id="CLU_2863011_0_0_14"/>
<name>Q6MTQ8_MYCMS</name>
<evidence type="ECO:0000313" key="3">
    <source>
        <dbReference type="Proteomes" id="UP000001016"/>
    </source>
</evidence>
<reference evidence="2 3" key="1">
    <citation type="journal article" date="2004" name="Genome Res.">
        <title>The genome sequence of Mycoplasma mycoides subsp. mycoides SC type strain PG1T, the causative agent of contagious bovine pleuropneumonia (CBPP).</title>
        <authorList>
            <person name="Westberg J."/>
            <person name="Persson A."/>
            <person name="Holmberg A."/>
            <person name="Goesmann A."/>
            <person name="Lundeberg J."/>
            <person name="Johansson K.-E."/>
            <person name="Pettersson B."/>
            <person name="Uhlen M."/>
        </authorList>
    </citation>
    <scope>NUCLEOTIDE SEQUENCE [LARGE SCALE GENOMIC DNA]</scope>
    <source>
        <strain evidence="2 3">PG1</strain>
    </source>
</reference>
<dbReference type="STRING" id="272632.MSC_0338"/>
<dbReference type="KEGG" id="mmy:MSC_0338"/>
<evidence type="ECO:0000313" key="2">
    <source>
        <dbReference type="EMBL" id="CAE76978.1"/>
    </source>
</evidence>
<gene>
    <name evidence="2" type="ordered locus">MSC_0338</name>
</gene>
<protein>
    <submittedName>
        <fullName evidence="2">Hypothetical transmembrane protein</fullName>
    </submittedName>
</protein>